<feature type="transmembrane region" description="Helical" evidence="4">
    <location>
        <begin position="209"/>
        <end position="234"/>
    </location>
</feature>
<feature type="domain" description="Major facilitator superfamily (MFS) profile" evidence="5">
    <location>
        <begin position="8"/>
        <end position="387"/>
    </location>
</feature>
<dbReference type="RefSeq" id="WP_184703502.1">
    <property type="nucleotide sequence ID" value="NZ_JACHBG010000003.1"/>
</dbReference>
<keyword evidence="1 4" id="KW-0812">Transmembrane</keyword>
<name>A0A7X0IPB1_9HYPH</name>
<accession>A0A7X0IPB1</accession>
<dbReference type="NCBIfam" id="NF007256">
    <property type="entry name" value="PRK09705.1"/>
    <property type="match status" value="1"/>
</dbReference>
<feature type="transmembrane region" description="Helical" evidence="4">
    <location>
        <begin position="45"/>
        <end position="66"/>
    </location>
</feature>
<dbReference type="PROSITE" id="PS50850">
    <property type="entry name" value="MFS"/>
    <property type="match status" value="1"/>
</dbReference>
<proteinExistence type="predicted"/>
<evidence type="ECO:0000313" key="6">
    <source>
        <dbReference type="EMBL" id="MBB6484661.1"/>
    </source>
</evidence>
<dbReference type="Pfam" id="PF07690">
    <property type="entry name" value="MFS_1"/>
    <property type="match status" value="1"/>
</dbReference>
<dbReference type="InterPro" id="IPR011701">
    <property type="entry name" value="MFS"/>
</dbReference>
<evidence type="ECO:0000256" key="2">
    <source>
        <dbReference type="ARBA" id="ARBA00022989"/>
    </source>
</evidence>
<dbReference type="PANTHER" id="PTHR23523:SF1">
    <property type="entry name" value="CYANATE TRANSPORT PROTEIN CYNX"/>
    <property type="match status" value="1"/>
</dbReference>
<dbReference type="InterPro" id="IPR020846">
    <property type="entry name" value="MFS_dom"/>
</dbReference>
<gene>
    <name evidence="6" type="ORF">GGD46_001939</name>
</gene>
<comment type="caution">
    <text evidence="6">The sequence shown here is derived from an EMBL/GenBank/DDBJ whole genome shotgun (WGS) entry which is preliminary data.</text>
</comment>
<protein>
    <submittedName>
        <fullName evidence="6">CP family cyanate transporter-like MFS transporter</fullName>
    </submittedName>
</protein>
<evidence type="ECO:0000256" key="3">
    <source>
        <dbReference type="ARBA" id="ARBA00023136"/>
    </source>
</evidence>
<organism evidence="6 7">
    <name type="scientific">Rhizobium lusitanum</name>
    <dbReference type="NCBI Taxonomy" id="293958"/>
    <lineage>
        <taxon>Bacteria</taxon>
        <taxon>Pseudomonadati</taxon>
        <taxon>Pseudomonadota</taxon>
        <taxon>Alphaproteobacteria</taxon>
        <taxon>Hyphomicrobiales</taxon>
        <taxon>Rhizobiaceae</taxon>
        <taxon>Rhizobium/Agrobacterium group</taxon>
        <taxon>Rhizobium</taxon>
    </lineage>
</organism>
<feature type="transmembrane region" description="Helical" evidence="4">
    <location>
        <begin position="132"/>
        <end position="151"/>
    </location>
</feature>
<dbReference type="InterPro" id="IPR036259">
    <property type="entry name" value="MFS_trans_sf"/>
</dbReference>
<evidence type="ECO:0000259" key="5">
    <source>
        <dbReference type="PROSITE" id="PS50850"/>
    </source>
</evidence>
<evidence type="ECO:0000256" key="4">
    <source>
        <dbReference type="SAM" id="Phobius"/>
    </source>
</evidence>
<feature type="transmembrane region" description="Helical" evidence="4">
    <location>
        <begin position="78"/>
        <end position="96"/>
    </location>
</feature>
<dbReference type="AlphaFoldDB" id="A0A7X0IPB1"/>
<dbReference type="EMBL" id="JACHBG010000003">
    <property type="protein sequence ID" value="MBB6484661.1"/>
    <property type="molecule type" value="Genomic_DNA"/>
</dbReference>
<feature type="transmembrane region" description="Helical" evidence="4">
    <location>
        <begin position="102"/>
        <end position="120"/>
    </location>
</feature>
<feature type="transmembrane region" description="Helical" evidence="4">
    <location>
        <begin position="163"/>
        <end position="188"/>
    </location>
</feature>
<feature type="transmembrane region" description="Helical" evidence="4">
    <location>
        <begin position="363"/>
        <end position="383"/>
    </location>
</feature>
<evidence type="ECO:0000256" key="1">
    <source>
        <dbReference type="ARBA" id="ARBA00022692"/>
    </source>
</evidence>
<feature type="transmembrane region" description="Helical" evidence="4">
    <location>
        <begin position="332"/>
        <end position="351"/>
    </location>
</feature>
<keyword evidence="2 4" id="KW-1133">Transmembrane helix</keyword>
<reference evidence="6 7" key="1">
    <citation type="submission" date="2020-08" db="EMBL/GenBank/DDBJ databases">
        <title>Genomic Encyclopedia of Type Strains, Phase IV (KMG-V): Genome sequencing to study the core and pangenomes of soil and plant-associated prokaryotes.</title>
        <authorList>
            <person name="Whitman W."/>
        </authorList>
    </citation>
    <scope>NUCLEOTIDE SEQUENCE [LARGE SCALE GENOMIC DNA]</scope>
    <source>
        <strain evidence="6 7">SEMIA 4060</strain>
    </source>
</reference>
<dbReference type="GO" id="GO:0022857">
    <property type="term" value="F:transmembrane transporter activity"/>
    <property type="evidence" value="ECO:0007669"/>
    <property type="project" value="InterPro"/>
</dbReference>
<dbReference type="InterPro" id="IPR052524">
    <property type="entry name" value="MFS_Cyanate_Porter"/>
</dbReference>
<feature type="transmembrane region" description="Helical" evidence="4">
    <location>
        <begin position="298"/>
        <end position="320"/>
    </location>
</feature>
<dbReference type="Gene3D" id="1.20.1250.20">
    <property type="entry name" value="MFS general substrate transporter like domains"/>
    <property type="match status" value="1"/>
</dbReference>
<feature type="transmembrane region" description="Helical" evidence="4">
    <location>
        <begin position="273"/>
        <end position="292"/>
    </location>
</feature>
<dbReference type="SUPFAM" id="SSF103473">
    <property type="entry name" value="MFS general substrate transporter"/>
    <property type="match status" value="1"/>
</dbReference>
<keyword evidence="3 4" id="KW-0472">Membrane</keyword>
<sequence>MKNAASRSLLPLLCVVAIVGLNLRPFITAVGPLAGDIHTQTGLGLQGMSLLTMVPMVLMGIVAFVGPSLQNALGARRLILGALAILGFGSLLRFFSATGWQLIGTAAVIGFGVAIVQAVFPGVIKRIFPRRVAAVMGLYSSMLMGGGALGAKAAPVVAGAAGAWQAGLAWLSIPAVIALVLASIYLPADDRRTSGGNVTTHLLRRPRAWLLMACFGLVNGGYSSAVAWLSPYYQGQGWSGAATGDLLAVMAICQATFALVLPLLIGREGDRRAWLWLTLLFQAAGFAGLAFWPLLAPFAWAGLVGAGLGGCFALSLVVALDHLSDAGHAGALSALMQGGGFLIAAVPPWIVAVLHDLTGGFQAGWLLHLTCVVIVVALAQRLASHNYHKAMPPMHHAPLADQDASARSSA</sequence>
<feature type="transmembrane region" description="Helical" evidence="4">
    <location>
        <begin position="246"/>
        <end position="266"/>
    </location>
</feature>
<evidence type="ECO:0000313" key="7">
    <source>
        <dbReference type="Proteomes" id="UP000565576"/>
    </source>
</evidence>
<dbReference type="Proteomes" id="UP000565576">
    <property type="component" value="Unassembled WGS sequence"/>
</dbReference>
<dbReference type="PANTHER" id="PTHR23523">
    <property type="match status" value="1"/>
</dbReference>